<dbReference type="AlphaFoldDB" id="A0A834UD38"/>
<keyword evidence="3" id="KW-1185">Reference proteome</keyword>
<feature type="compositionally biased region" description="Basic and acidic residues" evidence="1">
    <location>
        <begin position="91"/>
        <end position="103"/>
    </location>
</feature>
<organism evidence="2 3">
    <name type="scientific">Vespula pensylvanica</name>
    <name type="common">Western yellow jacket</name>
    <name type="synonym">Wasp</name>
    <dbReference type="NCBI Taxonomy" id="30213"/>
    <lineage>
        <taxon>Eukaryota</taxon>
        <taxon>Metazoa</taxon>
        <taxon>Ecdysozoa</taxon>
        <taxon>Arthropoda</taxon>
        <taxon>Hexapoda</taxon>
        <taxon>Insecta</taxon>
        <taxon>Pterygota</taxon>
        <taxon>Neoptera</taxon>
        <taxon>Endopterygota</taxon>
        <taxon>Hymenoptera</taxon>
        <taxon>Apocrita</taxon>
        <taxon>Aculeata</taxon>
        <taxon>Vespoidea</taxon>
        <taxon>Vespidae</taxon>
        <taxon>Vespinae</taxon>
        <taxon>Vespula</taxon>
    </lineage>
</organism>
<evidence type="ECO:0000256" key="1">
    <source>
        <dbReference type="SAM" id="MobiDB-lite"/>
    </source>
</evidence>
<dbReference type="Proteomes" id="UP000600918">
    <property type="component" value="Unassembled WGS sequence"/>
</dbReference>
<evidence type="ECO:0000313" key="2">
    <source>
        <dbReference type="EMBL" id="KAF7432110.1"/>
    </source>
</evidence>
<accession>A0A834UD38</accession>
<name>A0A834UD38_VESPE</name>
<dbReference type="EMBL" id="JACSDY010000003">
    <property type="protein sequence ID" value="KAF7432110.1"/>
    <property type="molecule type" value="Genomic_DNA"/>
</dbReference>
<reference evidence="2" key="1">
    <citation type="journal article" date="2020" name="G3 (Bethesda)">
        <title>High-Quality Assemblies for Three Invasive Social Wasps from the &lt;i&gt;Vespula&lt;/i&gt; Genus.</title>
        <authorList>
            <person name="Harrop T.W.R."/>
            <person name="Guhlin J."/>
            <person name="McLaughlin G.M."/>
            <person name="Permina E."/>
            <person name="Stockwell P."/>
            <person name="Gilligan J."/>
            <person name="Le Lec M.F."/>
            <person name="Gruber M.A.M."/>
            <person name="Quinn O."/>
            <person name="Lovegrove M."/>
            <person name="Duncan E.J."/>
            <person name="Remnant E.J."/>
            <person name="Van Eeckhoven J."/>
            <person name="Graham B."/>
            <person name="Knapp R.A."/>
            <person name="Langford K.W."/>
            <person name="Kronenberg Z."/>
            <person name="Press M.O."/>
            <person name="Eacker S.M."/>
            <person name="Wilson-Rankin E.E."/>
            <person name="Purcell J."/>
            <person name="Lester P.J."/>
            <person name="Dearden P.K."/>
        </authorList>
    </citation>
    <scope>NUCLEOTIDE SEQUENCE</scope>
    <source>
        <strain evidence="2">Volc-1</strain>
    </source>
</reference>
<gene>
    <name evidence="2" type="ORF">H0235_005034</name>
</gene>
<feature type="region of interest" description="Disordered" evidence="1">
    <location>
        <begin position="19"/>
        <end position="103"/>
    </location>
</feature>
<protein>
    <submittedName>
        <fullName evidence="2">Uncharacterized protein</fullName>
    </submittedName>
</protein>
<feature type="compositionally biased region" description="Gly residues" evidence="1">
    <location>
        <begin position="70"/>
        <end position="89"/>
    </location>
</feature>
<sequence>MVTIVRVSRFVDRRSTRIPARTRKSQKEQKWAGLKRMAGCAESEKEEEEIGGVRGEERGREGGWSVRRSGSGGVGGSGSGGGGGGGGGISFDERCDEVSGRGK</sequence>
<comment type="caution">
    <text evidence="2">The sequence shown here is derived from an EMBL/GenBank/DDBJ whole genome shotgun (WGS) entry which is preliminary data.</text>
</comment>
<proteinExistence type="predicted"/>
<evidence type="ECO:0000313" key="3">
    <source>
        <dbReference type="Proteomes" id="UP000600918"/>
    </source>
</evidence>